<feature type="non-terminal residue" evidence="1">
    <location>
        <position position="143"/>
    </location>
</feature>
<feature type="non-terminal residue" evidence="1">
    <location>
        <position position="1"/>
    </location>
</feature>
<comment type="caution">
    <text evidence="1">The sequence shown here is derived from an EMBL/GenBank/DDBJ whole genome shotgun (WGS) entry which is preliminary data.</text>
</comment>
<keyword evidence="2" id="KW-1185">Reference proteome</keyword>
<gene>
    <name evidence="1" type="ORF">RPERSI_LOCUS36425</name>
</gene>
<protein>
    <submittedName>
        <fullName evidence="1">15781_t:CDS:1</fullName>
    </submittedName>
</protein>
<organism evidence="1 2">
    <name type="scientific">Racocetra persica</name>
    <dbReference type="NCBI Taxonomy" id="160502"/>
    <lineage>
        <taxon>Eukaryota</taxon>
        <taxon>Fungi</taxon>
        <taxon>Fungi incertae sedis</taxon>
        <taxon>Mucoromycota</taxon>
        <taxon>Glomeromycotina</taxon>
        <taxon>Glomeromycetes</taxon>
        <taxon>Diversisporales</taxon>
        <taxon>Gigasporaceae</taxon>
        <taxon>Racocetra</taxon>
    </lineage>
</organism>
<evidence type="ECO:0000313" key="2">
    <source>
        <dbReference type="Proteomes" id="UP000789920"/>
    </source>
</evidence>
<proteinExistence type="predicted"/>
<name>A0ACA9SWV4_9GLOM</name>
<dbReference type="EMBL" id="CAJVQC010174426">
    <property type="protein sequence ID" value="CAG8851140.1"/>
    <property type="molecule type" value="Genomic_DNA"/>
</dbReference>
<dbReference type="Proteomes" id="UP000789920">
    <property type="component" value="Unassembled WGS sequence"/>
</dbReference>
<accession>A0ACA9SWV4</accession>
<evidence type="ECO:0000313" key="1">
    <source>
        <dbReference type="EMBL" id="CAG8851140.1"/>
    </source>
</evidence>
<reference evidence="1" key="1">
    <citation type="submission" date="2021-06" db="EMBL/GenBank/DDBJ databases">
        <authorList>
            <person name="Kallberg Y."/>
            <person name="Tangrot J."/>
            <person name="Rosling A."/>
        </authorList>
    </citation>
    <scope>NUCLEOTIDE SEQUENCE</scope>
    <source>
        <strain evidence="1">MA461A</strain>
    </source>
</reference>
<sequence length="143" mass="16820">LEEHRHILDDDNVIELEEHRHILDNDNVDITNVYSDFTGDIELEEHRHILDNDKIKDIELEEHRNILDNDNDDITNVYSIETMKLPQLPHSLIRRVFSSFSNTKLSKTAMQVIIRSQIFFEQIATDLATYAAHGKREIIQDKD</sequence>